<evidence type="ECO:0000313" key="1">
    <source>
        <dbReference type="EMBL" id="CAB4147730.1"/>
    </source>
</evidence>
<reference evidence="1" key="1">
    <citation type="submission" date="2020-04" db="EMBL/GenBank/DDBJ databases">
        <authorList>
            <person name="Chiriac C."/>
            <person name="Salcher M."/>
            <person name="Ghai R."/>
            <person name="Kavagutti S V."/>
        </authorList>
    </citation>
    <scope>NUCLEOTIDE SEQUENCE</scope>
</reference>
<sequence length="107" mass="11440">MKKLSIGKVLTAATTTVLYTIPTGYIGNLVLVYVNNSGSGTKTISVHWNIADSATQIDIINQHSLTSKSFLQFSGSYVTLSEGDTISAISEAASTMNIILTIELERV</sequence>
<accession>A0A6J5MRZ3</accession>
<organism evidence="1">
    <name type="scientific">uncultured Caudovirales phage</name>
    <dbReference type="NCBI Taxonomy" id="2100421"/>
    <lineage>
        <taxon>Viruses</taxon>
        <taxon>Duplodnaviria</taxon>
        <taxon>Heunggongvirae</taxon>
        <taxon>Uroviricota</taxon>
        <taxon>Caudoviricetes</taxon>
        <taxon>Peduoviridae</taxon>
        <taxon>Maltschvirus</taxon>
        <taxon>Maltschvirus maltsch</taxon>
    </lineage>
</organism>
<gene>
    <name evidence="1" type="ORF">UFOVP507_44</name>
</gene>
<protein>
    <submittedName>
        <fullName evidence="1">Uncharacterized protein</fullName>
    </submittedName>
</protein>
<dbReference type="EMBL" id="LR796486">
    <property type="protein sequence ID" value="CAB4147730.1"/>
    <property type="molecule type" value="Genomic_DNA"/>
</dbReference>
<proteinExistence type="predicted"/>
<name>A0A6J5MRZ3_9CAUD</name>